<dbReference type="RefSeq" id="WP_153079988.1">
    <property type="nucleotide sequence ID" value="NZ_VZAU01000108.1"/>
</dbReference>
<gene>
    <name evidence="1" type="ORF">F7D97_14665</name>
</gene>
<dbReference type="Proteomes" id="UP000406735">
    <property type="component" value="Unassembled WGS sequence"/>
</dbReference>
<proteinExistence type="predicted"/>
<evidence type="ECO:0008006" key="3">
    <source>
        <dbReference type="Google" id="ProtNLM"/>
    </source>
</evidence>
<dbReference type="AlphaFoldDB" id="A0A6A7VX41"/>
<name>A0A6A7VX41_9BACT</name>
<accession>A0A6A7VX41</accession>
<evidence type="ECO:0000313" key="2">
    <source>
        <dbReference type="Proteomes" id="UP000406735"/>
    </source>
</evidence>
<evidence type="ECO:0000313" key="1">
    <source>
        <dbReference type="EMBL" id="MQN11135.1"/>
    </source>
</evidence>
<comment type="caution">
    <text evidence="1">The sequence shown here is derived from an EMBL/GenBank/DDBJ whole genome shotgun (WGS) entry which is preliminary data.</text>
</comment>
<protein>
    <recommendedName>
        <fullName evidence="3">HK97 gp10 family phage protein</fullName>
    </recommendedName>
</protein>
<dbReference type="EMBL" id="VZCY01000118">
    <property type="protein sequence ID" value="MQN11135.1"/>
    <property type="molecule type" value="Genomic_DNA"/>
</dbReference>
<reference evidence="1 2" key="1">
    <citation type="submission" date="2019-09" db="EMBL/GenBank/DDBJ databases">
        <title>Distinct polysaccharide growth profiles of human intestinal Prevotella copri isolates.</title>
        <authorList>
            <person name="Fehlner-Peach H."/>
            <person name="Magnabosco C."/>
            <person name="Raghavan V."/>
            <person name="Scher J.U."/>
            <person name="Tett A."/>
            <person name="Cox L.M."/>
            <person name="Gottsegen C."/>
            <person name="Watters A."/>
            <person name="Wiltshire- Gordon J.D."/>
            <person name="Segata N."/>
            <person name="Bonneau R."/>
            <person name="Littman D.R."/>
        </authorList>
    </citation>
    <scope>NUCLEOTIDE SEQUENCE [LARGE SCALE GENOMIC DNA]</scope>
    <source>
        <strain evidence="2">iK21513</strain>
    </source>
</reference>
<organism evidence="1 2">
    <name type="scientific">Segatella copri</name>
    <dbReference type="NCBI Taxonomy" id="165179"/>
    <lineage>
        <taxon>Bacteria</taxon>
        <taxon>Pseudomonadati</taxon>
        <taxon>Bacteroidota</taxon>
        <taxon>Bacteroidia</taxon>
        <taxon>Bacteroidales</taxon>
        <taxon>Prevotellaceae</taxon>
        <taxon>Segatella</taxon>
    </lineage>
</organism>
<sequence length="160" mass="17595">MGIRMTTSASALDAFLQRAARKIQENVLKALSKLGDESVVRIRNRSAKESWIDHTGNLRSSIGFAVYEQGSKYMESAFSQVLSGTDGSVNGKKMINDLAKEYSRVYALVVVAGMEYAGEVEALESKDVLASTKIWATSIVEQRVKTAIDSAVNEINKWKI</sequence>